<feature type="region of interest" description="Disordered" evidence="8">
    <location>
        <begin position="87"/>
        <end position="309"/>
    </location>
</feature>
<evidence type="ECO:0000256" key="8">
    <source>
        <dbReference type="SAM" id="MobiDB-lite"/>
    </source>
</evidence>
<evidence type="ECO:0000256" key="5">
    <source>
        <dbReference type="ARBA" id="ARBA00023125"/>
    </source>
</evidence>
<dbReference type="PANTHER" id="PTHR12550">
    <property type="entry name" value="HEPATOMA-DERIVED GROWTH FACTOR-RELATED"/>
    <property type="match status" value="1"/>
</dbReference>
<gene>
    <name evidence="10" type="ORF">XNOV1_A027827</name>
</gene>
<keyword evidence="7" id="KW-0539">Nucleus</keyword>
<organism evidence="10 11">
    <name type="scientific">Xyrichtys novacula</name>
    <name type="common">Pearly razorfish</name>
    <name type="synonym">Hemipteronotus novacula</name>
    <dbReference type="NCBI Taxonomy" id="13765"/>
    <lineage>
        <taxon>Eukaryota</taxon>
        <taxon>Metazoa</taxon>
        <taxon>Chordata</taxon>
        <taxon>Craniata</taxon>
        <taxon>Vertebrata</taxon>
        <taxon>Euteleostomi</taxon>
        <taxon>Actinopterygii</taxon>
        <taxon>Neopterygii</taxon>
        <taxon>Teleostei</taxon>
        <taxon>Neoteleostei</taxon>
        <taxon>Acanthomorphata</taxon>
        <taxon>Eupercaria</taxon>
        <taxon>Labriformes</taxon>
        <taxon>Labridae</taxon>
        <taxon>Xyrichtys</taxon>
    </lineage>
</organism>
<dbReference type="GO" id="GO:0003677">
    <property type="term" value="F:DNA binding"/>
    <property type="evidence" value="ECO:0007669"/>
    <property type="project" value="UniProtKB-KW"/>
</dbReference>
<feature type="compositionally biased region" description="Basic and acidic residues" evidence="8">
    <location>
        <begin position="406"/>
        <end position="428"/>
    </location>
</feature>
<keyword evidence="6" id="KW-0804">Transcription</keyword>
<evidence type="ECO:0000256" key="3">
    <source>
        <dbReference type="ARBA" id="ARBA00023015"/>
    </source>
</evidence>
<dbReference type="InterPro" id="IPR035441">
    <property type="entry name" value="TFIIS/LEDGF_dom_sf"/>
</dbReference>
<dbReference type="AlphaFoldDB" id="A0AAV1EUT4"/>
<dbReference type="Pfam" id="PF00855">
    <property type="entry name" value="PWWP"/>
    <property type="match status" value="1"/>
</dbReference>
<keyword evidence="3" id="KW-0805">Transcription regulation</keyword>
<dbReference type="Proteomes" id="UP001178508">
    <property type="component" value="Chromosome 3"/>
</dbReference>
<dbReference type="Gene3D" id="2.30.30.140">
    <property type="match status" value="1"/>
</dbReference>
<dbReference type="PANTHER" id="PTHR12550:SF42">
    <property type="entry name" value="PC4 AND SFRS1-INTERACTING PROTEIN"/>
    <property type="match status" value="1"/>
</dbReference>
<dbReference type="Pfam" id="PF11467">
    <property type="entry name" value="LEDGF"/>
    <property type="match status" value="1"/>
</dbReference>
<feature type="compositionally biased region" description="Basic and acidic residues" evidence="8">
    <location>
        <begin position="202"/>
        <end position="250"/>
    </location>
</feature>
<dbReference type="Gene3D" id="1.20.930.10">
    <property type="entry name" value="Conserved domain common to transcription factors TFIIS, elongin A, CRSP70"/>
    <property type="match status" value="1"/>
</dbReference>
<dbReference type="SMART" id="SM00293">
    <property type="entry name" value="PWWP"/>
    <property type="match status" value="1"/>
</dbReference>
<feature type="compositionally biased region" description="Low complexity" evidence="8">
    <location>
        <begin position="183"/>
        <end position="198"/>
    </location>
</feature>
<evidence type="ECO:0000256" key="7">
    <source>
        <dbReference type="ARBA" id="ARBA00023242"/>
    </source>
</evidence>
<evidence type="ECO:0000256" key="6">
    <source>
        <dbReference type="ARBA" id="ARBA00023163"/>
    </source>
</evidence>
<dbReference type="InterPro" id="IPR021567">
    <property type="entry name" value="LEDGF_IBD"/>
</dbReference>
<proteinExistence type="inferred from homology"/>
<evidence type="ECO:0000313" key="11">
    <source>
        <dbReference type="Proteomes" id="UP001178508"/>
    </source>
</evidence>
<comment type="subcellular location">
    <subcellularLocation>
        <location evidence="1">Nucleus</location>
    </subcellularLocation>
</comment>
<evidence type="ECO:0000256" key="4">
    <source>
        <dbReference type="ARBA" id="ARBA00023054"/>
    </source>
</evidence>
<dbReference type="PROSITE" id="PS50812">
    <property type="entry name" value="PWWP"/>
    <property type="match status" value="1"/>
</dbReference>
<dbReference type="GO" id="GO:0005634">
    <property type="term" value="C:nucleus"/>
    <property type="evidence" value="ECO:0007669"/>
    <property type="project" value="UniProtKB-SubCell"/>
</dbReference>
<dbReference type="InterPro" id="IPR000313">
    <property type="entry name" value="PWWP_dom"/>
</dbReference>
<protein>
    <submittedName>
        <fullName evidence="10">PC4 and SFRS1 interacting protein 1a isoform X2</fullName>
    </submittedName>
</protein>
<sequence>MARDWKPGDLIFAKMKGYPHWPARIDEVPDGAVKPSNIKFPIFFFGTHETAFLGPKDIFPYLQNKEKYAKPNKRKGFNEGLWEIENNPKVELTAPKPVPPASFTEKDSDSGPEGEEEADNKGVKSKGPTQKEPTDVPKPKRGRKKKSEADQETEKEDVPASPASPTGAEVPKKRGRKPKSEKMLLLQQQEQQGSGSEMDTAESDRKRKRATEDKTKSAEEEKRKKEESKGKDAEGKEPEAKKKKQSKDEGASGSDDEEKNKGRKKNQNSETDKDVRRRKADEQRETNKDDGKKSEERTGVKKKEISTDSKLQKLHSEIKISLKIDNPDVKKCLDALDEIGALQVTTQHLHKHSELIATLRKIRRFKASQDIMDKATMLYNKFKSMFLVGEGDCVLSQVLNKSLAEQRQHEEAKKGALKKVEQAKENNPDKMTNGDTSPDEKKQETEKERALEDASVGENHSAPKAQEEST</sequence>
<keyword evidence="11" id="KW-1185">Reference proteome</keyword>
<dbReference type="FunFam" id="2.30.30.140:FF:000017">
    <property type="entry name" value="hepatoma-derived growth factor isoform X1"/>
    <property type="match status" value="1"/>
</dbReference>
<dbReference type="InterPro" id="IPR036218">
    <property type="entry name" value="HIVI-bd_sf"/>
</dbReference>
<feature type="region of interest" description="Disordered" evidence="8">
    <location>
        <begin position="406"/>
        <end position="470"/>
    </location>
</feature>
<comment type="similarity">
    <text evidence="2">Belongs to the HDGF family.</text>
</comment>
<name>A0AAV1EUT4_XYRNO</name>
<evidence type="ECO:0000313" key="10">
    <source>
        <dbReference type="EMBL" id="CAJ1052409.1"/>
    </source>
</evidence>
<evidence type="ECO:0000259" key="9">
    <source>
        <dbReference type="PROSITE" id="PS50812"/>
    </source>
</evidence>
<feature type="compositionally biased region" description="Basic and acidic residues" evidence="8">
    <location>
        <begin position="270"/>
        <end position="309"/>
    </location>
</feature>
<dbReference type="SUPFAM" id="SSF63748">
    <property type="entry name" value="Tudor/PWWP/MBT"/>
    <property type="match status" value="1"/>
</dbReference>
<keyword evidence="5" id="KW-0238">DNA-binding</keyword>
<reference evidence="10" key="1">
    <citation type="submission" date="2023-08" db="EMBL/GenBank/DDBJ databases">
        <authorList>
            <person name="Alioto T."/>
            <person name="Alioto T."/>
            <person name="Gomez Garrido J."/>
        </authorList>
    </citation>
    <scope>NUCLEOTIDE SEQUENCE</scope>
</reference>
<keyword evidence="4" id="KW-0175">Coiled coil</keyword>
<accession>A0AAV1EUT4</accession>
<dbReference type="EMBL" id="OY660866">
    <property type="protein sequence ID" value="CAJ1052409.1"/>
    <property type="molecule type" value="Genomic_DNA"/>
</dbReference>
<evidence type="ECO:0000256" key="2">
    <source>
        <dbReference type="ARBA" id="ARBA00005309"/>
    </source>
</evidence>
<feature type="compositionally biased region" description="Basic and acidic residues" evidence="8">
    <location>
        <begin position="438"/>
        <end position="452"/>
    </location>
</feature>
<evidence type="ECO:0000256" key="1">
    <source>
        <dbReference type="ARBA" id="ARBA00004123"/>
    </source>
</evidence>
<dbReference type="CDD" id="cd20151">
    <property type="entry name" value="PWWP_PSIP"/>
    <property type="match status" value="1"/>
</dbReference>
<dbReference type="SUPFAM" id="SSF140576">
    <property type="entry name" value="HIV integrase-binding domain"/>
    <property type="match status" value="1"/>
</dbReference>
<feature type="domain" description="PWWP" evidence="9">
    <location>
        <begin position="7"/>
        <end position="64"/>
    </location>
</feature>